<feature type="region of interest" description="Disordered" evidence="1">
    <location>
        <begin position="1"/>
        <end position="26"/>
    </location>
</feature>
<evidence type="ECO:0000313" key="2">
    <source>
        <dbReference type="EMBL" id="AUG49395.1"/>
    </source>
</evidence>
<gene>
    <name evidence="2" type="ORF">BVU17_17560</name>
</gene>
<dbReference type="EMBL" id="CP019156">
    <property type="protein sequence ID" value="AUG49395.1"/>
    <property type="molecule type" value="Genomic_DNA"/>
</dbReference>
<evidence type="ECO:0000256" key="1">
    <source>
        <dbReference type="SAM" id="MobiDB-lite"/>
    </source>
</evidence>
<dbReference type="OrthoDB" id="218393at2157"/>
<evidence type="ECO:0000313" key="3">
    <source>
        <dbReference type="Proteomes" id="UP000242917"/>
    </source>
</evidence>
<protein>
    <submittedName>
        <fullName evidence="2">Uncharacterized protein</fullName>
    </submittedName>
</protein>
<accession>A0A2H5A3W4</accession>
<name>A0A2H5A3W4_9EURY</name>
<dbReference type="AlphaFoldDB" id="A0A2H5A3W4"/>
<proteinExistence type="predicted"/>
<dbReference type="KEGG" id="hta:BVU17_17560"/>
<organism evidence="2 3">
    <name type="scientific">Haloarcula taiwanensis</name>
    <dbReference type="NCBI Taxonomy" id="1932004"/>
    <lineage>
        <taxon>Archaea</taxon>
        <taxon>Methanobacteriati</taxon>
        <taxon>Methanobacteriota</taxon>
        <taxon>Stenosarchaea group</taxon>
        <taxon>Halobacteria</taxon>
        <taxon>Halobacteriales</taxon>
        <taxon>Haloarculaceae</taxon>
        <taxon>Haloarcula</taxon>
    </lineage>
</organism>
<keyword evidence="2" id="KW-0614">Plasmid</keyword>
<reference evidence="2 3" key="1">
    <citation type="submission" date="2017-01" db="EMBL/GenBank/DDBJ databases">
        <title>A Red Light-Sensitive Sensory Rhodopsin I From Haloarcula taiwanensis, A New Haloarchaeon Isolated From Taiwan.</title>
        <authorList>
            <person name="Yang C.-S."/>
            <person name="Han Y.-A."/>
            <person name="Chen P.-C."/>
            <person name="Ng W.V."/>
            <person name="Chen T.-W."/>
        </authorList>
    </citation>
    <scope>NUCLEOTIDE SEQUENCE [LARGE SCALE GENOMIC DNA]</scope>
    <source>
        <strain evidence="2 3">Taiwanensis</strain>
        <plasmid evidence="2 3">pNYT1</plasmid>
    </source>
</reference>
<dbReference type="Proteomes" id="UP000242917">
    <property type="component" value="Plasmid pNYT1"/>
</dbReference>
<sequence length="193" mass="21502">MASKTTNSDQTGEQQSASSEAQFPDLTVHAEGTADRLRRVNEPGKADCLETVEVELAVEYDIASYDEWRSLVDPDYAIHGRTVEKGTIIDDLLDRLEGHYRRQSSSRYEAPDWNLTVTGSATAWRRLLMEFSQMRGSDSDRAHKGTLRLKRLLAADLVDTGAALAALELINQYDLDRSTDTFIAEVTDSTDGE</sequence>
<keyword evidence="3" id="KW-1185">Reference proteome</keyword>
<geneLocation type="plasmid" evidence="2 3">
    <name>pNYT1</name>
</geneLocation>
<feature type="compositionally biased region" description="Polar residues" evidence="1">
    <location>
        <begin position="1"/>
        <end position="21"/>
    </location>
</feature>